<dbReference type="RefSeq" id="WP_157609538.1">
    <property type="nucleotide sequence ID" value="NZ_CGIH01000032.1"/>
</dbReference>
<evidence type="ECO:0000313" key="5">
    <source>
        <dbReference type="EMBL" id="CFX84286.1"/>
    </source>
</evidence>
<dbReference type="AlphaFoldDB" id="A0A0E4C959"/>
<keyword evidence="2" id="KW-0547">Nucleotide-binding</keyword>
<dbReference type="GO" id="GO:0005524">
    <property type="term" value="F:ATP binding"/>
    <property type="evidence" value="ECO:0007669"/>
    <property type="project" value="UniProtKB-KW"/>
</dbReference>
<dbReference type="SUPFAM" id="SSF52540">
    <property type="entry name" value="P-loop containing nucleoside triphosphate hydrolases"/>
    <property type="match status" value="1"/>
</dbReference>
<keyword evidence="1" id="KW-0813">Transport</keyword>
<name>A0A0E4C959_9FIRM</name>
<dbReference type="OrthoDB" id="9799337at2"/>
<dbReference type="Pfam" id="PF00005">
    <property type="entry name" value="ABC_tran"/>
    <property type="match status" value="1"/>
</dbReference>
<organism evidence="5 6">
    <name type="scientific">Syntrophomonas zehnderi OL-4</name>
    <dbReference type="NCBI Taxonomy" id="690567"/>
    <lineage>
        <taxon>Bacteria</taxon>
        <taxon>Bacillati</taxon>
        <taxon>Bacillota</taxon>
        <taxon>Clostridia</taxon>
        <taxon>Eubacteriales</taxon>
        <taxon>Syntrophomonadaceae</taxon>
        <taxon>Syntrophomonas</taxon>
    </lineage>
</organism>
<evidence type="ECO:0000259" key="4">
    <source>
        <dbReference type="PROSITE" id="PS50893"/>
    </source>
</evidence>
<dbReference type="InterPro" id="IPR003593">
    <property type="entry name" value="AAA+_ATPase"/>
</dbReference>
<dbReference type="SMART" id="SM00382">
    <property type="entry name" value="AAA"/>
    <property type="match status" value="1"/>
</dbReference>
<evidence type="ECO:0000256" key="2">
    <source>
        <dbReference type="ARBA" id="ARBA00022741"/>
    </source>
</evidence>
<dbReference type="STRING" id="690567.2000"/>
<evidence type="ECO:0000256" key="3">
    <source>
        <dbReference type="ARBA" id="ARBA00022840"/>
    </source>
</evidence>
<dbReference type="Proteomes" id="UP000045545">
    <property type="component" value="Unassembled WGS sequence"/>
</dbReference>
<dbReference type="PANTHER" id="PTHR42734:SF19">
    <property type="entry name" value="IRON COMPOUNDS ABC TRANSPORTER, ATP-BINDING PROTEIN"/>
    <property type="match status" value="1"/>
</dbReference>
<dbReference type="InterPro" id="IPR017871">
    <property type="entry name" value="ABC_transporter-like_CS"/>
</dbReference>
<reference evidence="5 6" key="1">
    <citation type="submission" date="2015-03" db="EMBL/GenBank/DDBJ databases">
        <authorList>
            <person name="Murphy D."/>
        </authorList>
    </citation>
    <scope>NUCLEOTIDE SEQUENCE [LARGE SCALE GENOMIC DNA]</scope>
    <source>
        <strain evidence="5 6">OL-4</strain>
    </source>
</reference>
<evidence type="ECO:0000313" key="6">
    <source>
        <dbReference type="Proteomes" id="UP000045545"/>
    </source>
</evidence>
<gene>
    <name evidence="5" type="ORF">2000</name>
</gene>
<accession>A0A0E4C959</accession>
<dbReference type="FunFam" id="3.40.50.300:FF:000134">
    <property type="entry name" value="Iron-enterobactin ABC transporter ATP-binding protein"/>
    <property type="match status" value="1"/>
</dbReference>
<dbReference type="InterPro" id="IPR003439">
    <property type="entry name" value="ABC_transporter-like_ATP-bd"/>
</dbReference>
<dbReference type="EMBL" id="CGIH01000032">
    <property type="protein sequence ID" value="CFX84286.1"/>
    <property type="molecule type" value="Genomic_DNA"/>
</dbReference>
<dbReference type="GO" id="GO:0016887">
    <property type="term" value="F:ATP hydrolysis activity"/>
    <property type="evidence" value="ECO:0007669"/>
    <property type="project" value="InterPro"/>
</dbReference>
<evidence type="ECO:0000256" key="1">
    <source>
        <dbReference type="ARBA" id="ARBA00022448"/>
    </source>
</evidence>
<dbReference type="PROSITE" id="PS50893">
    <property type="entry name" value="ABC_TRANSPORTER_2"/>
    <property type="match status" value="1"/>
</dbReference>
<dbReference type="Gene3D" id="3.40.50.300">
    <property type="entry name" value="P-loop containing nucleotide triphosphate hydrolases"/>
    <property type="match status" value="1"/>
</dbReference>
<dbReference type="PROSITE" id="PS00211">
    <property type="entry name" value="ABC_TRANSPORTER_1"/>
    <property type="match status" value="1"/>
</dbReference>
<dbReference type="InterPro" id="IPR027417">
    <property type="entry name" value="P-loop_NTPase"/>
</dbReference>
<dbReference type="CDD" id="cd03214">
    <property type="entry name" value="ABC_Iron-Siderophores_B12_Hemin"/>
    <property type="match status" value="1"/>
</dbReference>
<feature type="domain" description="ABC transporter" evidence="4">
    <location>
        <begin position="3"/>
        <end position="238"/>
    </location>
</feature>
<protein>
    <submittedName>
        <fullName evidence="5">ABC transporter-like</fullName>
    </submittedName>
</protein>
<dbReference type="InterPro" id="IPR050153">
    <property type="entry name" value="Metal_Ion_Import_ABC"/>
</dbReference>
<keyword evidence="3" id="KW-0067">ATP-binding</keyword>
<sequence>MKLKLDNLSCGYGQRKVLENISLEINGGEVIGLLGANGCGKTTLIKSILGLLPTQGGEVLLDGKNIKRWTSAQIARVVGYIPQMHTPPFPFEVLDVVLMGRTAHINPFASPSSKDVKIAEQALEMLNITYLRNRIYTEISGGERQLVLIARALAQEPKILIMDEPTSSLDFGNQIKVLSHVKQLAGLNLAILMSCHFPEHAFLYSNRVVLLNEGRILHSGTPGETITAERLKTLYGVEVEIVSVINRLNKELKVCIPSGYFRPEIDLAQISATERNYALANY</sequence>
<keyword evidence="6" id="KW-1185">Reference proteome</keyword>
<dbReference type="PANTHER" id="PTHR42734">
    <property type="entry name" value="METAL TRANSPORT SYSTEM ATP-BINDING PROTEIN TM_0124-RELATED"/>
    <property type="match status" value="1"/>
</dbReference>
<proteinExistence type="predicted"/>